<sequence>MNAAGIAGWGLVGLVVGGGLRVIVERGSFLPEGTGRLAPPALPEVFTAALFATLAWRTGTEPDLFAYSWLAAASVPLAVIDWTSRQLPTKLLWPAGIILAALFGAAAIVSRDAYPLIRSAAGMLVLLAFYGAIYFLRPGQMGGGDLRLGGLLGLALGWAGWTAVLVGTLLGWLTAAIALLVLRAARWLEPGSEVPLGPFLLAGALAVVLIQPGP</sequence>
<feature type="transmembrane region" description="Helical" evidence="2">
    <location>
        <begin position="148"/>
        <end position="181"/>
    </location>
</feature>
<dbReference type="OrthoDB" id="2087435at2"/>
<dbReference type="GO" id="GO:0006465">
    <property type="term" value="P:signal peptide processing"/>
    <property type="evidence" value="ECO:0007669"/>
    <property type="project" value="TreeGrafter"/>
</dbReference>
<name>A0A542DPZ8_AMYCI</name>
<dbReference type="InterPro" id="IPR000045">
    <property type="entry name" value="Prepilin_IV_endopep_pep"/>
</dbReference>
<dbReference type="Proteomes" id="UP000320876">
    <property type="component" value="Unassembled WGS sequence"/>
</dbReference>
<organism evidence="4 5">
    <name type="scientific">Amycolatopsis cihanbeyliensis</name>
    <dbReference type="NCBI Taxonomy" id="1128664"/>
    <lineage>
        <taxon>Bacteria</taxon>
        <taxon>Bacillati</taxon>
        <taxon>Actinomycetota</taxon>
        <taxon>Actinomycetes</taxon>
        <taxon>Pseudonocardiales</taxon>
        <taxon>Pseudonocardiaceae</taxon>
        <taxon>Amycolatopsis</taxon>
    </lineage>
</organism>
<dbReference type="AlphaFoldDB" id="A0A542DPZ8"/>
<reference evidence="4 5" key="1">
    <citation type="submission" date="2019-06" db="EMBL/GenBank/DDBJ databases">
        <title>Sequencing the genomes of 1000 actinobacteria strains.</title>
        <authorList>
            <person name="Klenk H.-P."/>
        </authorList>
    </citation>
    <scope>NUCLEOTIDE SEQUENCE [LARGE SCALE GENOMIC DNA]</scope>
    <source>
        <strain evidence="4 5">DSM 45679</strain>
    </source>
</reference>
<evidence type="ECO:0000313" key="5">
    <source>
        <dbReference type="Proteomes" id="UP000320876"/>
    </source>
</evidence>
<feature type="transmembrane region" description="Helical" evidence="2">
    <location>
        <begin position="116"/>
        <end position="136"/>
    </location>
</feature>
<keyword evidence="2" id="KW-0472">Membrane</keyword>
<keyword evidence="4" id="KW-0489">Methyltransferase</keyword>
<dbReference type="EMBL" id="VFML01000001">
    <property type="protein sequence ID" value="TQJ05064.1"/>
    <property type="molecule type" value="Genomic_DNA"/>
</dbReference>
<feature type="transmembrane region" description="Helical" evidence="2">
    <location>
        <begin position="91"/>
        <end position="110"/>
    </location>
</feature>
<evidence type="ECO:0000313" key="4">
    <source>
        <dbReference type="EMBL" id="TQJ05064.1"/>
    </source>
</evidence>
<feature type="domain" description="Prepilin type IV endopeptidase peptidase" evidence="3">
    <location>
        <begin position="72"/>
        <end position="175"/>
    </location>
</feature>
<dbReference type="GO" id="GO:0008168">
    <property type="term" value="F:methyltransferase activity"/>
    <property type="evidence" value="ECO:0007669"/>
    <property type="project" value="UniProtKB-KW"/>
</dbReference>
<accession>A0A542DPZ8</accession>
<dbReference type="PANTHER" id="PTHR30487">
    <property type="entry name" value="TYPE 4 PREPILIN-LIKE PROTEINS LEADER PEPTIDE-PROCESSING ENZYME"/>
    <property type="match status" value="1"/>
</dbReference>
<comment type="caution">
    <text evidence="4">The sequence shown here is derived from an EMBL/GenBank/DDBJ whole genome shotgun (WGS) entry which is preliminary data.</text>
</comment>
<feature type="transmembrane region" description="Helical" evidence="2">
    <location>
        <begin position="6"/>
        <end position="24"/>
    </location>
</feature>
<gene>
    <name evidence="4" type="ORF">FB471_4885</name>
</gene>
<keyword evidence="2" id="KW-1133">Transmembrane helix</keyword>
<comment type="similarity">
    <text evidence="1">Belongs to the peptidase A24 family.</text>
</comment>
<feature type="transmembrane region" description="Helical" evidence="2">
    <location>
        <begin position="193"/>
        <end position="210"/>
    </location>
</feature>
<dbReference type="GO" id="GO:0032259">
    <property type="term" value="P:methylation"/>
    <property type="evidence" value="ECO:0007669"/>
    <property type="project" value="UniProtKB-KW"/>
</dbReference>
<evidence type="ECO:0000256" key="1">
    <source>
        <dbReference type="ARBA" id="ARBA00005801"/>
    </source>
</evidence>
<dbReference type="GO" id="GO:0005886">
    <property type="term" value="C:plasma membrane"/>
    <property type="evidence" value="ECO:0007669"/>
    <property type="project" value="TreeGrafter"/>
</dbReference>
<dbReference type="Gene3D" id="1.20.120.1220">
    <property type="match status" value="1"/>
</dbReference>
<dbReference type="InterPro" id="IPR050882">
    <property type="entry name" value="Prepilin_peptidase/N-MTase"/>
</dbReference>
<dbReference type="GO" id="GO:0004190">
    <property type="term" value="F:aspartic-type endopeptidase activity"/>
    <property type="evidence" value="ECO:0007669"/>
    <property type="project" value="InterPro"/>
</dbReference>
<proteinExistence type="inferred from homology"/>
<protein>
    <submittedName>
        <fullName evidence="4">Leader peptidase (Prepilin peptidase)/N-methyltransferase</fullName>
    </submittedName>
</protein>
<keyword evidence="5" id="KW-1185">Reference proteome</keyword>
<dbReference type="PANTHER" id="PTHR30487:SF0">
    <property type="entry name" value="PREPILIN LEADER PEPTIDASE_N-METHYLTRANSFERASE-RELATED"/>
    <property type="match status" value="1"/>
</dbReference>
<evidence type="ECO:0000256" key="2">
    <source>
        <dbReference type="SAM" id="Phobius"/>
    </source>
</evidence>
<keyword evidence="4" id="KW-0808">Transferase</keyword>
<keyword evidence="2" id="KW-0812">Transmembrane</keyword>
<dbReference type="Pfam" id="PF01478">
    <property type="entry name" value="Peptidase_A24"/>
    <property type="match status" value="1"/>
</dbReference>
<evidence type="ECO:0000259" key="3">
    <source>
        <dbReference type="Pfam" id="PF01478"/>
    </source>
</evidence>